<protein>
    <recommendedName>
        <fullName evidence="6">Protein kinase domain-containing protein</fullName>
    </recommendedName>
</protein>
<dbReference type="Proteomes" id="UP001370490">
    <property type="component" value="Unassembled WGS sequence"/>
</dbReference>
<evidence type="ECO:0000313" key="5">
    <source>
        <dbReference type="Proteomes" id="UP001370490"/>
    </source>
</evidence>
<accession>A0AAN8ZGM5</accession>
<keyword evidence="1" id="KW-0418">Kinase</keyword>
<sequence>MANANVTNQRFHISCVFRVGALFLFSRSLKKPKQDQGQRIVMFEPSLRSVKQLNNFDECLLLGVGGFGKVYKRVLENEAVVVIKRANPRAQQGLNEFRTEIQMLSKLRHRTWSLLSATVKSTMR</sequence>
<comment type="caution">
    <text evidence="4">The sequence shown here is derived from an EMBL/GenBank/DDBJ whole genome shotgun (WGS) entry which is preliminary data.</text>
</comment>
<keyword evidence="2" id="KW-0547">Nucleotide-binding</keyword>
<keyword evidence="5" id="KW-1185">Reference proteome</keyword>
<dbReference type="GO" id="GO:0004674">
    <property type="term" value="F:protein serine/threonine kinase activity"/>
    <property type="evidence" value="ECO:0007669"/>
    <property type="project" value="UniProtKB-KW"/>
</dbReference>
<dbReference type="AlphaFoldDB" id="A0AAN8ZGM5"/>
<evidence type="ECO:0000256" key="1">
    <source>
        <dbReference type="ARBA" id="ARBA00022527"/>
    </source>
</evidence>
<proteinExistence type="predicted"/>
<reference evidence="4 5" key="1">
    <citation type="submission" date="2023-12" db="EMBL/GenBank/DDBJ databases">
        <title>A high-quality genome assembly for Dillenia turbinata (Dilleniales).</title>
        <authorList>
            <person name="Chanderbali A."/>
        </authorList>
    </citation>
    <scope>NUCLEOTIDE SEQUENCE [LARGE SCALE GENOMIC DNA]</scope>
    <source>
        <strain evidence="4">LSX21</strain>
        <tissue evidence="4">Leaf</tissue>
    </source>
</reference>
<keyword evidence="1" id="KW-0723">Serine/threonine-protein kinase</keyword>
<name>A0AAN8ZGM5_9MAGN</name>
<dbReference type="GO" id="GO:0005524">
    <property type="term" value="F:ATP binding"/>
    <property type="evidence" value="ECO:0007669"/>
    <property type="project" value="UniProtKB-KW"/>
</dbReference>
<evidence type="ECO:0008006" key="6">
    <source>
        <dbReference type="Google" id="ProtNLM"/>
    </source>
</evidence>
<evidence type="ECO:0000256" key="3">
    <source>
        <dbReference type="ARBA" id="ARBA00022840"/>
    </source>
</evidence>
<dbReference type="PANTHER" id="PTHR47989">
    <property type="entry name" value="OS01G0750732 PROTEIN"/>
    <property type="match status" value="1"/>
</dbReference>
<keyword evidence="3" id="KW-0067">ATP-binding</keyword>
<dbReference type="SUPFAM" id="SSF56112">
    <property type="entry name" value="Protein kinase-like (PK-like)"/>
    <property type="match status" value="1"/>
</dbReference>
<gene>
    <name evidence="4" type="ORF">RJ641_036122</name>
</gene>
<dbReference type="PANTHER" id="PTHR47989:SF62">
    <property type="entry name" value="OS05G0423500 PROTEIN"/>
    <property type="match status" value="1"/>
</dbReference>
<organism evidence="4 5">
    <name type="scientific">Dillenia turbinata</name>
    <dbReference type="NCBI Taxonomy" id="194707"/>
    <lineage>
        <taxon>Eukaryota</taxon>
        <taxon>Viridiplantae</taxon>
        <taxon>Streptophyta</taxon>
        <taxon>Embryophyta</taxon>
        <taxon>Tracheophyta</taxon>
        <taxon>Spermatophyta</taxon>
        <taxon>Magnoliopsida</taxon>
        <taxon>eudicotyledons</taxon>
        <taxon>Gunneridae</taxon>
        <taxon>Pentapetalae</taxon>
        <taxon>Dilleniales</taxon>
        <taxon>Dilleniaceae</taxon>
        <taxon>Dillenia</taxon>
    </lineage>
</organism>
<dbReference type="EMBL" id="JBAMMX010000009">
    <property type="protein sequence ID" value="KAK6933228.1"/>
    <property type="molecule type" value="Genomic_DNA"/>
</dbReference>
<dbReference type="Gene3D" id="3.30.200.20">
    <property type="entry name" value="Phosphorylase Kinase, domain 1"/>
    <property type="match status" value="1"/>
</dbReference>
<dbReference type="InterPro" id="IPR011009">
    <property type="entry name" value="Kinase-like_dom_sf"/>
</dbReference>
<evidence type="ECO:0000256" key="2">
    <source>
        <dbReference type="ARBA" id="ARBA00022741"/>
    </source>
</evidence>
<evidence type="ECO:0000313" key="4">
    <source>
        <dbReference type="EMBL" id="KAK6933228.1"/>
    </source>
</evidence>
<keyword evidence="1" id="KW-0808">Transferase</keyword>